<dbReference type="PANTHER" id="PTHR10491">
    <property type="entry name" value="DTDP-4-DEHYDRORHAMNOSE REDUCTASE"/>
    <property type="match status" value="1"/>
</dbReference>
<dbReference type="SUPFAM" id="SSF53756">
    <property type="entry name" value="UDP-Glycosyltransferase/glycogen phosphorylase"/>
    <property type="match status" value="1"/>
</dbReference>
<dbReference type="PANTHER" id="PTHR10491:SF4">
    <property type="entry name" value="METHIONINE ADENOSYLTRANSFERASE 2 SUBUNIT BETA"/>
    <property type="match status" value="1"/>
</dbReference>
<dbReference type="InterPro" id="IPR029903">
    <property type="entry name" value="RmlD-like-bd"/>
</dbReference>
<gene>
    <name evidence="2" type="ORF">Q9L58_010883</name>
</gene>
<reference evidence="2 3" key="1">
    <citation type="submission" date="2024-02" db="EMBL/GenBank/DDBJ databases">
        <title>Discinaceae phylogenomics.</title>
        <authorList>
            <person name="Dirks A.C."/>
            <person name="James T.Y."/>
        </authorList>
    </citation>
    <scope>NUCLEOTIDE SEQUENCE [LARGE SCALE GENOMIC DNA]</scope>
    <source>
        <strain evidence="2 3">ACD0624</strain>
    </source>
</reference>
<dbReference type="Proteomes" id="UP001447188">
    <property type="component" value="Unassembled WGS sequence"/>
</dbReference>
<name>A0ABR3G2W1_9PEZI</name>
<dbReference type="InterPro" id="IPR036291">
    <property type="entry name" value="NAD(P)-bd_dom_sf"/>
</dbReference>
<proteinExistence type="predicted"/>
<evidence type="ECO:0000313" key="3">
    <source>
        <dbReference type="Proteomes" id="UP001447188"/>
    </source>
</evidence>
<evidence type="ECO:0000313" key="2">
    <source>
        <dbReference type="EMBL" id="KAL0630270.1"/>
    </source>
</evidence>
<sequence length="331" mass="35664">MSLTNVCFTGPVDRALMPKLFQIVDLLLVTLRNEPTLCLTIPSKIQAYLQAGRPIVGALNGEGARIIGLSGSGMTVAAEDEIGLANLILTLYLMPAIRRETMGTAGKAYFDSHFEVNGLVNKLNERNCRLMKPKVLILGASGMLGSAVFRGFLQSADYGVTATIRSPESARFFSDRERSYLATNVDVLDGDSLVSLLAKLRPDIVVNCIGLIKQLSSAKDPLVALPINSLFPHKLARLCALSKTRLVHISTDCVFTGSKGLYSEDSVPDATDLYGLSKYLGEVVDYENAVTLRTSIIGRELNTANSLVDWFLGQAGAVKGFTKAIFSGLPT</sequence>
<protein>
    <recommendedName>
        <fullName evidence="1">RmlD-like substrate binding domain-containing protein</fullName>
    </recommendedName>
</protein>
<comment type="caution">
    <text evidence="2">The sequence shown here is derived from an EMBL/GenBank/DDBJ whole genome shotgun (WGS) entry which is preliminary data.</text>
</comment>
<accession>A0ABR3G2W1</accession>
<dbReference type="Gene3D" id="3.40.50.720">
    <property type="entry name" value="NAD(P)-binding Rossmann-like Domain"/>
    <property type="match status" value="1"/>
</dbReference>
<dbReference type="Pfam" id="PF04321">
    <property type="entry name" value="RmlD_sub_bind"/>
    <property type="match status" value="1"/>
</dbReference>
<dbReference type="EMBL" id="JBBBZM010000883">
    <property type="protein sequence ID" value="KAL0630270.1"/>
    <property type="molecule type" value="Genomic_DNA"/>
</dbReference>
<dbReference type="SUPFAM" id="SSF51735">
    <property type="entry name" value="NAD(P)-binding Rossmann-fold domains"/>
    <property type="match status" value="1"/>
</dbReference>
<organism evidence="2 3">
    <name type="scientific">Discina gigas</name>
    <dbReference type="NCBI Taxonomy" id="1032678"/>
    <lineage>
        <taxon>Eukaryota</taxon>
        <taxon>Fungi</taxon>
        <taxon>Dikarya</taxon>
        <taxon>Ascomycota</taxon>
        <taxon>Pezizomycotina</taxon>
        <taxon>Pezizomycetes</taxon>
        <taxon>Pezizales</taxon>
        <taxon>Discinaceae</taxon>
        <taxon>Discina</taxon>
    </lineage>
</organism>
<feature type="non-terminal residue" evidence="2">
    <location>
        <position position="331"/>
    </location>
</feature>
<dbReference type="InterPro" id="IPR005913">
    <property type="entry name" value="dTDP_dehydrorham_reduct"/>
</dbReference>
<keyword evidence="3" id="KW-1185">Reference proteome</keyword>
<evidence type="ECO:0000259" key="1">
    <source>
        <dbReference type="Pfam" id="PF04321"/>
    </source>
</evidence>
<feature type="domain" description="RmlD-like substrate binding" evidence="1">
    <location>
        <begin position="134"/>
        <end position="297"/>
    </location>
</feature>
<dbReference type="Gene3D" id="3.40.50.2000">
    <property type="entry name" value="Glycogen Phosphorylase B"/>
    <property type="match status" value="1"/>
</dbReference>
<dbReference type="CDD" id="cd05254">
    <property type="entry name" value="dTDP_HR_like_SDR_e"/>
    <property type="match status" value="1"/>
</dbReference>